<organism evidence="2 3">
    <name type="scientific">Mycoplasma mobile (strain ATCC 43663 / 163K / NCTC 11711)</name>
    <name type="common">Mesomycoplasma mobile</name>
    <dbReference type="NCBI Taxonomy" id="267748"/>
    <lineage>
        <taxon>Bacteria</taxon>
        <taxon>Bacillati</taxon>
        <taxon>Mycoplasmatota</taxon>
        <taxon>Mycoplasmoidales</taxon>
        <taxon>Metamycoplasmataceae</taxon>
        <taxon>Mesomycoplasma</taxon>
    </lineage>
</organism>
<keyword evidence="1" id="KW-0472">Membrane</keyword>
<dbReference type="STRING" id="267748.MMOB1370"/>
<feature type="transmembrane region" description="Helical" evidence="1">
    <location>
        <begin position="9"/>
        <end position="28"/>
    </location>
</feature>
<evidence type="ECO:0000313" key="3">
    <source>
        <dbReference type="Proteomes" id="UP000009072"/>
    </source>
</evidence>
<dbReference type="AlphaFoldDB" id="Q6KIF3"/>
<accession>Q6KIF3</accession>
<keyword evidence="3" id="KW-1185">Reference proteome</keyword>
<dbReference type="Proteomes" id="UP000009072">
    <property type="component" value="Chromosome"/>
</dbReference>
<dbReference type="KEGG" id="mmo:MMOB1370"/>
<evidence type="ECO:0000313" key="2">
    <source>
        <dbReference type="EMBL" id="AAT27623.1"/>
    </source>
</evidence>
<keyword evidence="1" id="KW-0812">Transmembrane</keyword>
<protein>
    <submittedName>
        <fullName evidence="2">Expressed protein</fullName>
    </submittedName>
</protein>
<evidence type="ECO:0000256" key="1">
    <source>
        <dbReference type="SAM" id="Phobius"/>
    </source>
</evidence>
<keyword evidence="1" id="KW-1133">Transmembrane helix</keyword>
<dbReference type="OrthoDB" id="396815at2"/>
<dbReference type="EMBL" id="AE017308">
    <property type="protein sequence ID" value="AAT27623.1"/>
    <property type="molecule type" value="Genomic_DNA"/>
</dbReference>
<gene>
    <name evidence="2" type="ordered locus">MMOB1370</name>
</gene>
<reference evidence="2 3" key="1">
    <citation type="journal article" date="2004" name="Genome Res.">
        <title>The complete genome and proteome of Mycoplasma mobile.</title>
        <authorList>
            <person name="Jaffe J.D."/>
            <person name="Stange-Thomann N."/>
            <person name="Smith C."/>
            <person name="DeCaprio D."/>
            <person name="Fisher S."/>
            <person name="Butler J."/>
            <person name="Calvo S."/>
            <person name="Elkins T."/>
            <person name="FitzGerald M.G."/>
            <person name="Hafez N."/>
            <person name="Kodira C.D."/>
            <person name="Major J."/>
            <person name="Wang S."/>
            <person name="Wilkinson J."/>
            <person name="Nicol R."/>
            <person name="Nusbaum C."/>
            <person name="Birren B."/>
            <person name="Berg H.C."/>
            <person name="Church G.M."/>
        </authorList>
    </citation>
    <scope>NUCLEOTIDE SEQUENCE [LARGE SCALE GENOMIC DNA]</scope>
    <source>
        <strain evidence="3">ATCC 43663 / 163K / NCTC 11711</strain>
    </source>
</reference>
<sequence>MKKILSKTLISSLVIGATIIVVPTAIVFSNNIKSNQQILLNSINENSFAIESNTVAPKNGKYQSLPEGIVLKFPTGLTNESIEDFEVINSSFSSKKITLIIKLKSGLKKAIILNSFITQEFALEQLNIRTSILASFPLNNLSDQIGLPPRNLFRFSTSFLNFNIEDFITSYSYTISPDNQNLTLKLNVSDTVSRSVNFSKNLFFENDQIQKNLEKNVSVLISPLFHQNVLSANMNQNEEILGKGSPTEDFVKFIFSNNISKNDIDSFNIKKNNSTSEIDLSLTFLNSNNSSIDIVYSLGNVNNLPTEQKALNLFNSLEVKANETLIPNNTLGEQMGIPPILNFNLIFNDFVTLNTIKSYRLEKVNSTTVNLILISFSGLTITKTISGFIPSIEDFKTISVKASSVVPIPSNDIFNSTNLILLNSLFVFSYPEGIGIENIKSFSLERIDNLSVKLTLNGQISNSFSLEISSFPLMNDAMKNIDNIEVSVTPIGIRPFNNLTTTLGIPPKNLFNFNFKNNSLINVKNIISYSYNVNNNNSIFTLRINFLNNLFKTFDIPFANFKNSTTAQEAFQNLSVTISNDLKVLPEMIHFSEGSLPNFVNIDSSVTNIGANFIDSYTIIRVNENQIQLTLRNHQNSTRLIFSKIFSLPQSLITQNSQREIDSLIVKAFVKQNSLLSNQLSFVSSNKIVENIGDISFELRNIENGPLLSNFKINSIIVESSRPINGEITASLIFSSQNQGLLRKNIIISGFKKSSEIFDQFKISSSSRINLPIVSENEITFSASNFRINSLPQPLQMSNIQSYVIRKTNPLLGTITVDFTINQELYGSTLIIPNVEISNFSNTFSSLNTISGTISNMNNILPIIPNTNEIFYDPLTSNISFNNLPSPLMSKNILSYSFITGSENFEKGSIKIKIKLTDEFFNLENLNVEILGFLTTDILKNNIINSNANDFKATYIGNRTTNFVVGESINIRDILFLNLPVGLKSDVFLSFKVLEINQDASELKIEFDFANINPFNNLNNLPASQRVFTLVISA</sequence>
<dbReference type="RefSeq" id="WP_011264657.1">
    <property type="nucleotide sequence ID" value="NC_006908.1"/>
</dbReference>
<dbReference type="HOGENOM" id="CLU_293698_0_0_14"/>
<name>Q6KIF3_MYCM1</name>
<proteinExistence type="predicted"/>